<organism evidence="1 2">
    <name type="scientific">Protochlamydia amoebophila (strain UWE25)</name>
    <dbReference type="NCBI Taxonomy" id="264201"/>
    <lineage>
        <taxon>Bacteria</taxon>
        <taxon>Pseudomonadati</taxon>
        <taxon>Chlamydiota</taxon>
        <taxon>Chlamydiia</taxon>
        <taxon>Parachlamydiales</taxon>
        <taxon>Parachlamydiaceae</taxon>
        <taxon>Candidatus Protochlamydia</taxon>
    </lineage>
</organism>
<reference evidence="1 2" key="1">
    <citation type="journal article" date="2004" name="Science">
        <title>Illuminating the evolutionary history of chlamydiae.</title>
        <authorList>
            <person name="Horn M."/>
            <person name="Collingro A."/>
            <person name="Schmitz-Esser S."/>
            <person name="Beier C.L."/>
            <person name="Purkhold U."/>
            <person name="Fartmann B."/>
            <person name="Brandt P."/>
            <person name="Nyakatura G.J."/>
            <person name="Droege M."/>
            <person name="Frishman D."/>
            <person name="Rattei T."/>
            <person name="Mewes H."/>
            <person name="Wagner M."/>
        </authorList>
    </citation>
    <scope>NUCLEOTIDE SEQUENCE [LARGE SCALE GENOMIC DNA]</scope>
    <source>
        <strain evidence="1 2">UWE25</strain>
    </source>
</reference>
<dbReference type="Proteomes" id="UP000000529">
    <property type="component" value="Chromosome"/>
</dbReference>
<keyword evidence="2" id="KW-1185">Reference proteome</keyword>
<evidence type="ECO:0000313" key="1">
    <source>
        <dbReference type="EMBL" id="SPJ31643.1"/>
    </source>
</evidence>
<dbReference type="KEGG" id="pcu:PC_RS09835"/>
<dbReference type="AlphaFoldDB" id="A0A2P9H9G4"/>
<protein>
    <submittedName>
        <fullName evidence="1">Uncharacterized protein</fullName>
    </submittedName>
</protein>
<proteinExistence type="predicted"/>
<name>A0A2P9H9G4_PARUW</name>
<accession>A0A2P9H9G4</accession>
<sequence>MQELGVSKCDLFAYETTGGSNLELPNMVISTDGEKLSLENDIYRHYDIILFITDFSATAPVTAAAKNMVSAVPPCTG</sequence>
<dbReference type="OrthoDB" id="179044at2"/>
<dbReference type="EMBL" id="BX908798">
    <property type="protein sequence ID" value="SPJ31643.1"/>
    <property type="molecule type" value="Genomic_DNA"/>
</dbReference>
<dbReference type="STRING" id="264201.pc0506"/>
<gene>
    <name evidence="1" type="ORF">PC_RS09835</name>
</gene>
<evidence type="ECO:0000313" key="2">
    <source>
        <dbReference type="Proteomes" id="UP000000529"/>
    </source>
</evidence>